<dbReference type="EMBL" id="JACVDC010000021">
    <property type="protein sequence ID" value="MBC9796135.1"/>
    <property type="molecule type" value="Genomic_DNA"/>
</dbReference>
<dbReference type="InterPro" id="IPR009050">
    <property type="entry name" value="Globin-like_sf"/>
</dbReference>
<reference evidence="1 2" key="1">
    <citation type="submission" date="2020-09" db="EMBL/GenBank/DDBJ databases">
        <title>Sinomicrobium weinanense sp. nov., a halophilic bacteria isolated from saline-alkali soil.</title>
        <authorList>
            <person name="Wu P."/>
            <person name="Ren H."/>
            <person name="Mei Y."/>
            <person name="Liang Y."/>
            <person name="Chen Z."/>
        </authorList>
    </citation>
    <scope>NUCLEOTIDE SEQUENCE [LARGE SCALE GENOMIC DNA]</scope>
    <source>
        <strain evidence="1 2">FJxs</strain>
    </source>
</reference>
<comment type="caution">
    <text evidence="1">The sequence shown here is derived from an EMBL/GenBank/DDBJ whole genome shotgun (WGS) entry which is preliminary data.</text>
</comment>
<gene>
    <name evidence="1" type="ORF">IBL28_09165</name>
</gene>
<dbReference type="Proteomes" id="UP000653730">
    <property type="component" value="Unassembled WGS sequence"/>
</dbReference>
<dbReference type="CDD" id="cd08916">
    <property type="entry name" value="TrHb3_P"/>
    <property type="match status" value="1"/>
</dbReference>
<dbReference type="GO" id="GO:0019825">
    <property type="term" value="F:oxygen binding"/>
    <property type="evidence" value="ECO:0007669"/>
    <property type="project" value="InterPro"/>
</dbReference>
<evidence type="ECO:0000313" key="1">
    <source>
        <dbReference type="EMBL" id="MBC9796135.1"/>
    </source>
</evidence>
<dbReference type="GO" id="GO:0020037">
    <property type="term" value="F:heme binding"/>
    <property type="evidence" value="ECO:0007669"/>
    <property type="project" value="InterPro"/>
</dbReference>
<evidence type="ECO:0000313" key="2">
    <source>
        <dbReference type="Proteomes" id="UP000653730"/>
    </source>
</evidence>
<dbReference type="SUPFAM" id="SSF46458">
    <property type="entry name" value="Globin-like"/>
    <property type="match status" value="1"/>
</dbReference>
<dbReference type="InterPro" id="IPR012292">
    <property type="entry name" value="Globin/Proto"/>
</dbReference>
<name>A0A926Q3T8_9FLAO</name>
<sequence length="132" mass="15859">MRDIKNREDVFTLVSSFYEAVRKHKEIGPFFNETISDWDEHLEKLTDFWESNLFHRAKYKGNPRDAHIGVDQKSGHAVDIKHFGEWLRLWFTTIDRLFTGELAERAKNNARKMSTHLYLEIYKHRPENTQKH</sequence>
<dbReference type="AlphaFoldDB" id="A0A926Q3T8"/>
<dbReference type="Gene3D" id="1.10.490.10">
    <property type="entry name" value="Globins"/>
    <property type="match status" value="1"/>
</dbReference>
<organism evidence="1 2">
    <name type="scientific">Sinomicrobium weinanense</name>
    <dbReference type="NCBI Taxonomy" id="2842200"/>
    <lineage>
        <taxon>Bacteria</taxon>
        <taxon>Pseudomonadati</taxon>
        <taxon>Bacteroidota</taxon>
        <taxon>Flavobacteriia</taxon>
        <taxon>Flavobacteriales</taxon>
        <taxon>Flavobacteriaceae</taxon>
        <taxon>Sinomicrobium</taxon>
    </lineage>
</organism>
<keyword evidence="2" id="KW-1185">Reference proteome</keyword>
<accession>A0A926Q3T8</accession>
<protein>
    <submittedName>
        <fullName evidence="1">Group III truncated hemoglobin</fullName>
    </submittedName>
</protein>
<dbReference type="RefSeq" id="WP_187965285.1">
    <property type="nucleotide sequence ID" value="NZ_JACVDC010000021.1"/>
</dbReference>
<proteinExistence type="predicted"/>